<sequence>MTEQYDSRRFEAIKGDAFSAFPAWHERNPGRTCSLVFPDFAGCVIDFAAPALCHESRFAQLFADQHADCDTLVYLDHTEHDQLPPFRIDYRFEGLVDQGVIRQLSCFYSDSDPKWTKASWLGVDGTVRQVGCVGQYVFPNDPGACPDRQTPLLPAGTPQVIPFLRDTIFADLDATLPSPSTTPLPADFRNLIDELLIVGASAAVRTTCVVGAGHGKEIAALLAISRSTKIVLFEESATTAVELVRERDGLNRIDVNRGPIAETIPKWVDDAHERCDFVVLNQVECGPYQTIDCIDHVAAMELVANAKPGAIVAVNLGYGEAGPFLSGVPSTVQMRTVGCTRGVSYRHMPGPYDHQDTQAHMCFYSI</sequence>
<reference evidence="1" key="1">
    <citation type="submission" date="2015-04" db="EMBL/GenBank/DDBJ databases">
        <title>The genome sequence of the plant pathogenic Rhizarian Plasmodiophora brassicae reveals insights in its biotrophic life cycle and the origin of chitin synthesis.</title>
        <authorList>
            <person name="Schwelm A."/>
            <person name="Fogelqvist J."/>
            <person name="Knaust A."/>
            <person name="Julke S."/>
            <person name="Lilja T."/>
            <person name="Dhandapani V."/>
            <person name="Bonilla-Rosso G."/>
            <person name="Karlsson M."/>
            <person name="Shevchenko A."/>
            <person name="Choi S.R."/>
            <person name="Kim H.G."/>
            <person name="Park J.Y."/>
            <person name="Lim Y.P."/>
            <person name="Ludwig-Muller J."/>
            <person name="Dixelius C."/>
        </authorList>
    </citation>
    <scope>NUCLEOTIDE SEQUENCE</scope>
    <source>
        <tissue evidence="1">Potato root galls</tissue>
    </source>
</reference>
<proteinExistence type="predicted"/>
<dbReference type="EMBL" id="HACM01005121">
    <property type="protein sequence ID" value="CRZ05563.1"/>
    <property type="molecule type" value="Transcribed_RNA"/>
</dbReference>
<evidence type="ECO:0000313" key="1">
    <source>
        <dbReference type="EMBL" id="CRZ05563.1"/>
    </source>
</evidence>
<organism evidence="1">
    <name type="scientific">Spongospora subterranea</name>
    <dbReference type="NCBI Taxonomy" id="70186"/>
    <lineage>
        <taxon>Eukaryota</taxon>
        <taxon>Sar</taxon>
        <taxon>Rhizaria</taxon>
        <taxon>Endomyxa</taxon>
        <taxon>Phytomyxea</taxon>
        <taxon>Plasmodiophorida</taxon>
        <taxon>Plasmodiophoridae</taxon>
        <taxon>Spongospora</taxon>
    </lineage>
</organism>
<dbReference type="AlphaFoldDB" id="A0A0H5QU74"/>
<name>A0A0H5QU74_9EUKA</name>
<accession>A0A0H5QU74</accession>
<protein>
    <submittedName>
        <fullName evidence="1">Uncharacterized protein</fullName>
    </submittedName>
</protein>